<reference evidence="4 5" key="1">
    <citation type="journal article" date="2009" name="Stand. Genomic Sci.">
        <title>Complete genome sequence of Stackebrandtia nassauensis type strain (LLR-40K-21).</title>
        <authorList>
            <person name="Munk C."/>
            <person name="Lapidus A."/>
            <person name="Copeland A."/>
            <person name="Jando M."/>
            <person name="Mayilraj S."/>
            <person name="Glavina Del Rio T."/>
            <person name="Nolan M."/>
            <person name="Chen F."/>
            <person name="Lucas S."/>
            <person name="Tice H."/>
            <person name="Cheng J.F."/>
            <person name="Han C."/>
            <person name="Detter J.C."/>
            <person name="Bruce D."/>
            <person name="Goodwin L."/>
            <person name="Chain P."/>
            <person name="Pitluck S."/>
            <person name="Goker M."/>
            <person name="Ovchinikova G."/>
            <person name="Pati A."/>
            <person name="Ivanova N."/>
            <person name="Mavromatis K."/>
            <person name="Chen A."/>
            <person name="Palaniappan K."/>
            <person name="Land M."/>
            <person name="Hauser L."/>
            <person name="Chang Y.J."/>
            <person name="Jeffries C.D."/>
            <person name="Bristow J."/>
            <person name="Eisen J.A."/>
            <person name="Markowitz V."/>
            <person name="Hugenholtz P."/>
            <person name="Kyrpides N.C."/>
            <person name="Klenk H.P."/>
        </authorList>
    </citation>
    <scope>NUCLEOTIDE SEQUENCE [LARGE SCALE GENOMIC DNA]</scope>
    <source>
        <strain evidence="5">DSM 44728 / CIP 108903 / NRRL B-16338 / NBRC 102104 / LLR-40K-21</strain>
    </source>
</reference>
<dbReference type="Pfam" id="PF00583">
    <property type="entry name" value="Acetyltransf_1"/>
    <property type="match status" value="1"/>
</dbReference>
<dbReference type="KEGG" id="sna:Snas_2162"/>
<sequence>MVTVRPATPADADELLRLRILLFSSINRPGFSDPEWRVNARESFAAELADPEGIIRAFVVDKPDAEGLASCAVAFLHRRVPGPGNPTGRGAHIGSVATDPDYRRRGYARACMDAIVEWCREHDLRRVELRASAEAEPMYQAMGFQRTPDPAMTLNLDGNR</sequence>
<dbReference type="AlphaFoldDB" id="D3Q1Y8"/>
<protein>
    <submittedName>
        <fullName evidence="4">GCN5-related N-acetyltransferase</fullName>
    </submittedName>
</protein>
<evidence type="ECO:0000256" key="1">
    <source>
        <dbReference type="ARBA" id="ARBA00022679"/>
    </source>
</evidence>
<dbReference type="InterPro" id="IPR000182">
    <property type="entry name" value="GNAT_dom"/>
</dbReference>
<dbReference type="PROSITE" id="PS51186">
    <property type="entry name" value="GNAT"/>
    <property type="match status" value="1"/>
</dbReference>
<evidence type="ECO:0000259" key="3">
    <source>
        <dbReference type="PROSITE" id="PS51186"/>
    </source>
</evidence>
<keyword evidence="1 4" id="KW-0808">Transferase</keyword>
<dbReference type="OrthoDB" id="1706016at2"/>
<keyword evidence="5" id="KW-1185">Reference proteome</keyword>
<dbReference type="RefSeq" id="WP_013017426.1">
    <property type="nucleotide sequence ID" value="NC_013947.1"/>
</dbReference>
<dbReference type="SUPFAM" id="SSF55729">
    <property type="entry name" value="Acyl-CoA N-acyltransferases (Nat)"/>
    <property type="match status" value="1"/>
</dbReference>
<dbReference type="Proteomes" id="UP000000844">
    <property type="component" value="Chromosome"/>
</dbReference>
<dbReference type="InterPro" id="IPR050832">
    <property type="entry name" value="Bact_Acetyltransf"/>
</dbReference>
<dbReference type="Gene3D" id="3.40.630.30">
    <property type="match status" value="1"/>
</dbReference>
<feature type="domain" description="N-acetyltransferase" evidence="3">
    <location>
        <begin position="2"/>
        <end position="160"/>
    </location>
</feature>
<name>D3Q1Y8_STANL</name>
<dbReference type="CDD" id="cd04301">
    <property type="entry name" value="NAT_SF"/>
    <property type="match status" value="1"/>
</dbReference>
<dbReference type="PANTHER" id="PTHR43877">
    <property type="entry name" value="AMINOALKYLPHOSPHONATE N-ACETYLTRANSFERASE-RELATED-RELATED"/>
    <property type="match status" value="1"/>
</dbReference>
<dbReference type="eggNOG" id="COG0456">
    <property type="taxonomic scope" value="Bacteria"/>
</dbReference>
<dbReference type="HOGENOM" id="CLU_013985_35_1_11"/>
<evidence type="ECO:0000313" key="4">
    <source>
        <dbReference type="EMBL" id="ADD41855.1"/>
    </source>
</evidence>
<organism evidence="4 5">
    <name type="scientific">Stackebrandtia nassauensis (strain DSM 44728 / CIP 108903 / NRRL B-16338 / NBRC 102104 / LLR-40K-21)</name>
    <dbReference type="NCBI Taxonomy" id="446470"/>
    <lineage>
        <taxon>Bacteria</taxon>
        <taxon>Bacillati</taxon>
        <taxon>Actinomycetota</taxon>
        <taxon>Actinomycetes</taxon>
        <taxon>Glycomycetales</taxon>
        <taxon>Glycomycetaceae</taxon>
        <taxon>Stackebrandtia</taxon>
    </lineage>
</organism>
<dbReference type="EMBL" id="CP001778">
    <property type="protein sequence ID" value="ADD41855.1"/>
    <property type="molecule type" value="Genomic_DNA"/>
</dbReference>
<proteinExistence type="predicted"/>
<gene>
    <name evidence="4" type="ordered locus">Snas_2162</name>
</gene>
<evidence type="ECO:0000313" key="5">
    <source>
        <dbReference type="Proteomes" id="UP000000844"/>
    </source>
</evidence>
<dbReference type="STRING" id="446470.Snas_2162"/>
<dbReference type="GO" id="GO:0016747">
    <property type="term" value="F:acyltransferase activity, transferring groups other than amino-acyl groups"/>
    <property type="evidence" value="ECO:0007669"/>
    <property type="project" value="InterPro"/>
</dbReference>
<evidence type="ECO:0000256" key="2">
    <source>
        <dbReference type="ARBA" id="ARBA00023315"/>
    </source>
</evidence>
<dbReference type="InterPro" id="IPR016181">
    <property type="entry name" value="Acyl_CoA_acyltransferase"/>
</dbReference>
<keyword evidence="2" id="KW-0012">Acyltransferase</keyword>
<accession>D3Q1Y8</accession>